<accession>A0A5E4V3F5</accession>
<name>A0A5E4V3F5_9BURK</name>
<gene>
    <name evidence="2" type="ORF">PEP31012_02392</name>
</gene>
<sequence>MRMLGMQGRRAHNGAHCPSTSSFSPTRPHAMIDTLPPLDTPLDASSHSRLYPYVVQRAWVDAHDPQGEVSEPFSDDVFVTLVFDGPAGLRRLQREDLCAAGLTFEEAFTQAASNLSRAWTARHFEFGIARLDDGTPIAGCRGNWMAPAGGLVLGNLYQSMVEHFEVTDFAAVAVNRTLLLAFPTDAKTLSSLALRQLVEGASSGAILPIARSWLRLDGEWPSAYRGVPAF</sequence>
<evidence type="ECO:0000313" key="2">
    <source>
        <dbReference type="EMBL" id="VVE06323.1"/>
    </source>
</evidence>
<protein>
    <submittedName>
        <fullName evidence="2">Uncharacterized protein</fullName>
    </submittedName>
</protein>
<evidence type="ECO:0000313" key="3">
    <source>
        <dbReference type="Proteomes" id="UP000400981"/>
    </source>
</evidence>
<evidence type="ECO:0000256" key="1">
    <source>
        <dbReference type="SAM" id="MobiDB-lite"/>
    </source>
</evidence>
<keyword evidence="3" id="KW-1185">Reference proteome</keyword>
<dbReference type="AlphaFoldDB" id="A0A5E4V3F5"/>
<organism evidence="2 3">
    <name type="scientific">Pandoraea eparura</name>
    <dbReference type="NCBI Taxonomy" id="2508291"/>
    <lineage>
        <taxon>Bacteria</taxon>
        <taxon>Pseudomonadati</taxon>
        <taxon>Pseudomonadota</taxon>
        <taxon>Betaproteobacteria</taxon>
        <taxon>Burkholderiales</taxon>
        <taxon>Burkholderiaceae</taxon>
        <taxon>Pandoraea</taxon>
    </lineage>
</organism>
<dbReference type="EMBL" id="CABPSH010000004">
    <property type="protein sequence ID" value="VVE06323.1"/>
    <property type="molecule type" value="Genomic_DNA"/>
</dbReference>
<feature type="region of interest" description="Disordered" evidence="1">
    <location>
        <begin position="1"/>
        <end position="27"/>
    </location>
</feature>
<reference evidence="2 3" key="1">
    <citation type="submission" date="2019-08" db="EMBL/GenBank/DDBJ databases">
        <authorList>
            <person name="Peeters C."/>
        </authorList>
    </citation>
    <scope>NUCLEOTIDE SEQUENCE [LARGE SCALE GENOMIC DNA]</scope>
    <source>
        <strain evidence="2 3">LMG 31012</strain>
    </source>
</reference>
<proteinExistence type="predicted"/>
<dbReference type="Proteomes" id="UP000400981">
    <property type="component" value="Unassembled WGS sequence"/>
</dbReference>